<protein>
    <submittedName>
        <fullName evidence="2">F0F1-type ATP synthase membrane subunit a</fullName>
    </submittedName>
</protein>
<organism evidence="2 3">
    <name type="scientific">Peptoniphilus olsenii</name>
    <dbReference type="NCBI Taxonomy" id="411570"/>
    <lineage>
        <taxon>Bacteria</taxon>
        <taxon>Bacillati</taxon>
        <taxon>Bacillota</taxon>
        <taxon>Tissierellia</taxon>
        <taxon>Tissierellales</taxon>
        <taxon>Peptoniphilaceae</taxon>
        <taxon>Peptoniphilus</taxon>
    </lineage>
</organism>
<feature type="transmembrane region" description="Helical" evidence="1">
    <location>
        <begin position="108"/>
        <end position="130"/>
    </location>
</feature>
<proteinExistence type="predicted"/>
<keyword evidence="1" id="KW-1133">Transmembrane helix</keyword>
<dbReference type="Proteomes" id="UP001549162">
    <property type="component" value="Unassembled WGS sequence"/>
</dbReference>
<evidence type="ECO:0000313" key="2">
    <source>
        <dbReference type="EMBL" id="MET3618251.1"/>
    </source>
</evidence>
<keyword evidence="1" id="KW-0812">Transmembrane</keyword>
<keyword evidence="3" id="KW-1185">Reference proteome</keyword>
<dbReference type="EMBL" id="JBEPMA010000018">
    <property type="protein sequence ID" value="MET3618251.1"/>
    <property type="molecule type" value="Genomic_DNA"/>
</dbReference>
<feature type="transmembrane region" description="Helical" evidence="1">
    <location>
        <begin position="84"/>
        <end position="102"/>
    </location>
</feature>
<dbReference type="RefSeq" id="WP_354369390.1">
    <property type="nucleotide sequence ID" value="NZ_JBEPMA010000018.1"/>
</dbReference>
<gene>
    <name evidence="2" type="ORF">ABID14_001889</name>
</gene>
<name>A0ABV2JD97_9FIRM</name>
<feature type="transmembrane region" description="Helical" evidence="1">
    <location>
        <begin position="27"/>
        <end position="48"/>
    </location>
</feature>
<evidence type="ECO:0000313" key="3">
    <source>
        <dbReference type="Proteomes" id="UP001549162"/>
    </source>
</evidence>
<sequence>MPSNKQNYRLKDIDWEEVKTKFIDTHFILSIASLIFVFIICTLFWDYYLDKYKNILKLLIFVYECIIITPRIKIEKSYKQKGKIFIFIFFVLLLFLIRAIILKNSSEIIAELTYLLFQLFIVLGTIAEGLDKNLIKPKKMD</sequence>
<accession>A0ABV2JD97</accession>
<evidence type="ECO:0000256" key="1">
    <source>
        <dbReference type="SAM" id="Phobius"/>
    </source>
</evidence>
<reference evidence="2 3" key="1">
    <citation type="submission" date="2024-06" db="EMBL/GenBank/DDBJ databases">
        <title>Genomic Encyclopedia of Type Strains, Phase IV (KMG-IV): sequencing the most valuable type-strain genomes for metagenomic binning, comparative biology and taxonomic classification.</title>
        <authorList>
            <person name="Goeker M."/>
        </authorList>
    </citation>
    <scope>NUCLEOTIDE SEQUENCE [LARGE SCALE GENOMIC DNA]</scope>
    <source>
        <strain evidence="2 3">DSM 21460</strain>
    </source>
</reference>
<keyword evidence="1" id="KW-0472">Membrane</keyword>
<comment type="caution">
    <text evidence="2">The sequence shown here is derived from an EMBL/GenBank/DDBJ whole genome shotgun (WGS) entry which is preliminary data.</text>
</comment>